<comment type="caution">
    <text evidence="2">The sequence shown here is derived from an EMBL/GenBank/DDBJ whole genome shotgun (WGS) entry which is preliminary data.</text>
</comment>
<feature type="transmembrane region" description="Helical" evidence="1">
    <location>
        <begin position="27"/>
        <end position="46"/>
    </location>
</feature>
<evidence type="ECO:0000313" key="2">
    <source>
        <dbReference type="EMBL" id="RUS92767.1"/>
    </source>
</evidence>
<reference evidence="2 3" key="1">
    <citation type="journal article" date="2019" name="Genome Biol. Evol.">
        <title>Day and night: Metabolic profiles and evolutionary relationships of six axenic non-marine cyanobacteria.</title>
        <authorList>
            <person name="Will S.E."/>
            <person name="Henke P."/>
            <person name="Boedeker C."/>
            <person name="Huang S."/>
            <person name="Brinkmann H."/>
            <person name="Rohde M."/>
            <person name="Jarek M."/>
            <person name="Friedl T."/>
            <person name="Seufert S."/>
            <person name="Schumacher M."/>
            <person name="Overmann J."/>
            <person name="Neumann-Schaal M."/>
            <person name="Petersen J."/>
        </authorList>
    </citation>
    <scope>NUCLEOTIDE SEQUENCE [LARGE SCALE GENOMIC DNA]</scope>
    <source>
        <strain evidence="2 3">SAG 39.79</strain>
    </source>
</reference>
<dbReference type="Proteomes" id="UP000282574">
    <property type="component" value="Unassembled WGS sequence"/>
</dbReference>
<evidence type="ECO:0000256" key="1">
    <source>
        <dbReference type="SAM" id="Phobius"/>
    </source>
</evidence>
<proteinExistence type="predicted"/>
<dbReference type="AlphaFoldDB" id="A0AB37U807"/>
<sequence>MFYREAKGWLGFSEYQVRDAKSLKRHWILIFCAYTFILWHQLTGGFRRQWATKPLHTFAEALEAFRTAVEFRFLRWLMTHINVFAAHKAKSGYLWA</sequence>
<accession>A0AB37U807</accession>
<evidence type="ECO:0008006" key="4">
    <source>
        <dbReference type="Google" id="ProtNLM"/>
    </source>
</evidence>
<keyword evidence="1" id="KW-1133">Transmembrane helix</keyword>
<protein>
    <recommendedName>
        <fullName evidence="4">Transposase</fullName>
    </recommendedName>
</protein>
<gene>
    <name evidence="2" type="ORF">DSM107010_72930</name>
</gene>
<name>A0AB37U807_9CYAN</name>
<keyword evidence="1" id="KW-0472">Membrane</keyword>
<organism evidence="2 3">
    <name type="scientific">Chroococcidiopsis cubana SAG 39.79</name>
    <dbReference type="NCBI Taxonomy" id="388085"/>
    <lineage>
        <taxon>Bacteria</taxon>
        <taxon>Bacillati</taxon>
        <taxon>Cyanobacteriota</taxon>
        <taxon>Cyanophyceae</taxon>
        <taxon>Chroococcidiopsidales</taxon>
        <taxon>Chroococcidiopsidaceae</taxon>
        <taxon>Chroococcidiopsis</taxon>
    </lineage>
</organism>
<keyword evidence="1" id="KW-0812">Transmembrane</keyword>
<dbReference type="EMBL" id="RSCK01000245">
    <property type="protein sequence ID" value="RUS92767.1"/>
    <property type="molecule type" value="Genomic_DNA"/>
</dbReference>
<evidence type="ECO:0000313" key="3">
    <source>
        <dbReference type="Proteomes" id="UP000282574"/>
    </source>
</evidence>
<keyword evidence="3" id="KW-1185">Reference proteome</keyword>